<dbReference type="SMART" id="SM00911">
    <property type="entry name" value="HWE_HK"/>
    <property type="match status" value="1"/>
</dbReference>
<reference evidence="10" key="1">
    <citation type="journal article" date="2019" name="Int. J. Syst. Evol. Microbiol.">
        <title>The Global Catalogue of Microorganisms (GCM) 10K type strain sequencing project: providing services to taxonomists for standard genome sequencing and annotation.</title>
        <authorList>
            <consortium name="The Broad Institute Genomics Platform"/>
            <consortium name="The Broad Institute Genome Sequencing Center for Infectious Disease"/>
            <person name="Wu L."/>
            <person name="Ma J."/>
        </authorList>
    </citation>
    <scope>NUCLEOTIDE SEQUENCE [LARGE SCALE GENOMIC DNA]</scope>
    <source>
        <strain evidence="10">DFY28</strain>
    </source>
</reference>
<accession>A0ABW4N1K8</accession>
<evidence type="ECO:0000256" key="6">
    <source>
        <dbReference type="ARBA" id="ARBA00022777"/>
    </source>
</evidence>
<keyword evidence="3" id="KW-0597">Phosphoprotein</keyword>
<comment type="caution">
    <text evidence="9">The sequence shown here is derived from an EMBL/GenBank/DDBJ whole genome shotgun (WGS) entry which is preliminary data.</text>
</comment>
<protein>
    <recommendedName>
        <fullName evidence="2">histidine kinase</fullName>
        <ecNumber evidence="2">2.7.13.3</ecNumber>
    </recommendedName>
</protein>
<evidence type="ECO:0000313" key="10">
    <source>
        <dbReference type="Proteomes" id="UP001597237"/>
    </source>
</evidence>
<dbReference type="EC" id="2.7.13.3" evidence="2"/>
<dbReference type="PROSITE" id="PS50112">
    <property type="entry name" value="PAS"/>
    <property type="match status" value="1"/>
</dbReference>
<gene>
    <name evidence="9" type="ORF">ACFSC0_06665</name>
</gene>
<evidence type="ECO:0000259" key="8">
    <source>
        <dbReference type="PROSITE" id="PS50112"/>
    </source>
</evidence>
<keyword evidence="10" id="KW-1185">Reference proteome</keyword>
<evidence type="ECO:0000256" key="7">
    <source>
        <dbReference type="ARBA" id="ARBA00022840"/>
    </source>
</evidence>
<keyword evidence="4 9" id="KW-0808">Transferase</keyword>
<dbReference type="InterPro" id="IPR035965">
    <property type="entry name" value="PAS-like_dom_sf"/>
</dbReference>
<dbReference type="Pfam" id="PF08448">
    <property type="entry name" value="PAS_4"/>
    <property type="match status" value="1"/>
</dbReference>
<dbReference type="Proteomes" id="UP001597237">
    <property type="component" value="Unassembled WGS sequence"/>
</dbReference>
<evidence type="ECO:0000256" key="3">
    <source>
        <dbReference type="ARBA" id="ARBA00022553"/>
    </source>
</evidence>
<organism evidence="9 10">
    <name type="scientific">Phenylobacterium terrae</name>
    <dbReference type="NCBI Taxonomy" id="2665495"/>
    <lineage>
        <taxon>Bacteria</taxon>
        <taxon>Pseudomonadati</taxon>
        <taxon>Pseudomonadota</taxon>
        <taxon>Alphaproteobacteria</taxon>
        <taxon>Caulobacterales</taxon>
        <taxon>Caulobacteraceae</taxon>
        <taxon>Phenylobacterium</taxon>
    </lineage>
</organism>
<dbReference type="NCBIfam" id="TIGR00229">
    <property type="entry name" value="sensory_box"/>
    <property type="match status" value="1"/>
</dbReference>
<evidence type="ECO:0000256" key="1">
    <source>
        <dbReference type="ARBA" id="ARBA00000085"/>
    </source>
</evidence>
<feature type="domain" description="PAS" evidence="8">
    <location>
        <begin position="18"/>
        <end position="88"/>
    </location>
</feature>
<dbReference type="PANTHER" id="PTHR41523:SF7">
    <property type="entry name" value="HISTIDINE KINASE"/>
    <property type="match status" value="1"/>
</dbReference>
<dbReference type="PANTHER" id="PTHR41523">
    <property type="entry name" value="TWO-COMPONENT SYSTEM SENSOR PROTEIN"/>
    <property type="match status" value="1"/>
</dbReference>
<name>A0ABW4N1K8_9CAUL</name>
<dbReference type="EMBL" id="JBHUEY010000001">
    <property type="protein sequence ID" value="MFD1783070.1"/>
    <property type="molecule type" value="Genomic_DNA"/>
</dbReference>
<keyword evidence="6 9" id="KW-0418">Kinase</keyword>
<dbReference type="CDD" id="cd00130">
    <property type="entry name" value="PAS"/>
    <property type="match status" value="1"/>
</dbReference>
<sequence>MTSEPAVSPAPATLEPPLDPRLAEALDLVSDAVYVLGRDGRYLVFNRAAEQYFGASRDLVLGREIWEVFPQGRGTPFEAAVRKALDEGAESRFETASAVRPNHKVELRIAPLTGVGVAIALSDISGRDAADQRLQLLVNELNHRVKNSMAVVQGLARQSFAASRSLEQAREDFTGRLVAFAAAHDVITEQNWEGAHLRQLIERTIAGQLLANRRVVLEGPHVRIAPKTALSLALALHELATNAFKYGALSNDEGQVRVSWTASGAAGAIRLHLTWAESGGPPVAQPERRGFGVRLLERALAVDLGGQVRLRFEPAGLVCEIEAPAS</sequence>
<dbReference type="SUPFAM" id="SSF55785">
    <property type="entry name" value="PYP-like sensor domain (PAS domain)"/>
    <property type="match status" value="1"/>
</dbReference>
<dbReference type="InterPro" id="IPR000014">
    <property type="entry name" value="PAS"/>
</dbReference>
<keyword evidence="5" id="KW-0547">Nucleotide-binding</keyword>
<comment type="catalytic activity">
    <reaction evidence="1">
        <text>ATP + protein L-histidine = ADP + protein N-phospho-L-histidine.</text>
        <dbReference type="EC" id="2.7.13.3"/>
    </reaction>
</comment>
<dbReference type="Gene3D" id="3.30.565.10">
    <property type="entry name" value="Histidine kinase-like ATPase, C-terminal domain"/>
    <property type="match status" value="1"/>
</dbReference>
<dbReference type="SUPFAM" id="SSF55874">
    <property type="entry name" value="ATPase domain of HSP90 chaperone/DNA topoisomerase II/histidine kinase"/>
    <property type="match status" value="1"/>
</dbReference>
<proteinExistence type="predicted"/>
<dbReference type="Gene3D" id="3.30.450.20">
    <property type="entry name" value="PAS domain"/>
    <property type="match status" value="1"/>
</dbReference>
<dbReference type="InterPro" id="IPR036890">
    <property type="entry name" value="HATPase_C_sf"/>
</dbReference>
<dbReference type="RefSeq" id="WP_377284218.1">
    <property type="nucleotide sequence ID" value="NZ_JBHRSI010000015.1"/>
</dbReference>
<evidence type="ECO:0000256" key="5">
    <source>
        <dbReference type="ARBA" id="ARBA00022741"/>
    </source>
</evidence>
<keyword evidence="7" id="KW-0067">ATP-binding</keyword>
<evidence type="ECO:0000256" key="2">
    <source>
        <dbReference type="ARBA" id="ARBA00012438"/>
    </source>
</evidence>
<dbReference type="InterPro" id="IPR011102">
    <property type="entry name" value="Sig_transdc_His_kinase_HWE"/>
</dbReference>
<dbReference type="Pfam" id="PF07536">
    <property type="entry name" value="HWE_HK"/>
    <property type="match status" value="1"/>
</dbReference>
<evidence type="ECO:0000256" key="4">
    <source>
        <dbReference type="ARBA" id="ARBA00022679"/>
    </source>
</evidence>
<dbReference type="GO" id="GO:0004673">
    <property type="term" value="F:protein histidine kinase activity"/>
    <property type="evidence" value="ECO:0007669"/>
    <property type="project" value="UniProtKB-EC"/>
</dbReference>
<dbReference type="InterPro" id="IPR013656">
    <property type="entry name" value="PAS_4"/>
</dbReference>
<dbReference type="SMART" id="SM00091">
    <property type="entry name" value="PAS"/>
    <property type="match status" value="1"/>
</dbReference>
<evidence type="ECO:0000313" key="9">
    <source>
        <dbReference type="EMBL" id="MFD1783070.1"/>
    </source>
</evidence>